<accession>A0A1C7Z903</accession>
<evidence type="ECO:0000256" key="1">
    <source>
        <dbReference type="ARBA" id="ARBA00004613"/>
    </source>
</evidence>
<dbReference type="GO" id="GO:0005576">
    <property type="term" value="C:extracellular region"/>
    <property type="evidence" value="ECO:0007669"/>
    <property type="project" value="UniProtKB-SubCell"/>
</dbReference>
<evidence type="ECO:0000256" key="3">
    <source>
        <dbReference type="ARBA" id="ARBA00022525"/>
    </source>
</evidence>
<dbReference type="InterPro" id="IPR006531">
    <property type="entry name" value="Gp5/Vgr_OB"/>
</dbReference>
<dbReference type="Pfam" id="PF05954">
    <property type="entry name" value="Phage_GPD"/>
    <property type="match status" value="1"/>
</dbReference>
<dbReference type="SUPFAM" id="SSF69349">
    <property type="entry name" value="Phage fibre proteins"/>
    <property type="match status" value="1"/>
</dbReference>
<sequence>MPTPANQATFTLDIAGVEHRLRVLSFTAKEAVSRPFSVRIELVSERANLALEDVLHRQAFLAFDALGNGLHGQIGEIAQGDSGKRFTHYFIRLVPNLLRLEHRHNHRIFQNQSVPEIIALVLKDHGILADEFAFRLSSKTCPPRDYCTQYHETDLHFVRRLCEEEGLSFHFEHSRDRHLLIFADDPVALPNLKNPTAYLQGNGLVAEAPVINAFGVRLATRIGKVSRQTYDFEQPGIDMRASAKLADGRVDLEDYRYPAPFNDRQIGDRQAQTVLERHRSDYQLASGKSDQPALLSGHLLTLAEHPRDDWNAQWLLTAVVHEGKQPQVLEEYSDRAAQPGEFSQGYQNHFEAIPGLTPFRPPLKHPKPRILGSQHAIVSGPPGEEIHCDAYGRVKVKFYWDREGVQNEHASCWLRVATGWAHDQYGTAMIPRVGMEVVVGYFEADPDQPYVQACLPNASTRVPLDLPAQKTQTLLKTHSSPGGGGYNELKIEDRQGQEEIAIRAQRDWKEHVLNDQSIQVDNQRSVLVTGLSSHELQGEEHHLTLGPRKTQVLADDSLTVVGNQHISASSYLVSAAGQVHLNSKLDVVIDAGMTATIKAGGQWINITPVGIFSSVPIFLGCSPMPGLPAVPGMPMAVAKQTALAASASLPPDSQGIGAALPALLAGDAPIVELCQKPQGKTPMECPLPDCPCAQALGAGGKQ</sequence>
<dbReference type="Pfam" id="PF22178">
    <property type="entry name" value="Gp5_trimer_C"/>
    <property type="match status" value="1"/>
</dbReference>
<dbReference type="PANTHER" id="PTHR32305">
    <property type="match status" value="1"/>
</dbReference>
<dbReference type="SUPFAM" id="SSF69255">
    <property type="entry name" value="gp5 N-terminal domain-like"/>
    <property type="match status" value="1"/>
</dbReference>
<dbReference type="InterPro" id="IPR037026">
    <property type="entry name" value="Vgr_OB-fold_dom_sf"/>
</dbReference>
<protein>
    <submittedName>
        <fullName evidence="6">Type IV secretion protein Rhs</fullName>
    </submittedName>
</protein>
<organism evidence="6 7">
    <name type="scientific">Pseudomonas syringae</name>
    <dbReference type="NCBI Taxonomy" id="317"/>
    <lineage>
        <taxon>Bacteria</taxon>
        <taxon>Pseudomonadati</taxon>
        <taxon>Pseudomonadota</taxon>
        <taxon>Gammaproteobacteria</taxon>
        <taxon>Pseudomonadales</taxon>
        <taxon>Pseudomonadaceae</taxon>
        <taxon>Pseudomonas</taxon>
    </lineage>
</organism>
<comment type="subcellular location">
    <subcellularLocation>
        <location evidence="1">Secreted</location>
    </subcellularLocation>
</comment>
<reference evidence="6 7" key="1">
    <citation type="submission" date="2015-07" db="EMBL/GenBank/DDBJ databases">
        <title>Draft genome sequence of a diazotrophic, plant growth-promoting rhizobacterium of the Pseudomonas syringae complex.</title>
        <authorList>
            <person name="Patten C.L."/>
            <person name="Jeong H."/>
        </authorList>
    </citation>
    <scope>NUCLEOTIDE SEQUENCE [LARGE SCALE GENOMIC DNA]</scope>
    <source>
        <strain evidence="6 7">GR12-2</strain>
    </source>
</reference>
<dbReference type="NCBIfam" id="TIGR01646">
    <property type="entry name" value="vgr_GE"/>
    <property type="match status" value="1"/>
</dbReference>
<dbReference type="InterPro" id="IPR017847">
    <property type="entry name" value="T6SS_RhsGE_Vgr_subset"/>
</dbReference>
<comment type="caution">
    <text evidence="6">The sequence shown here is derived from an EMBL/GenBank/DDBJ whole genome shotgun (WGS) entry which is preliminary data.</text>
</comment>
<evidence type="ECO:0000256" key="2">
    <source>
        <dbReference type="ARBA" id="ARBA00005558"/>
    </source>
</evidence>
<dbReference type="Gene3D" id="3.55.50.10">
    <property type="entry name" value="Baseplate protein-like domains"/>
    <property type="match status" value="1"/>
</dbReference>
<dbReference type="OrthoDB" id="9762420at2"/>
<evidence type="ECO:0000313" key="6">
    <source>
        <dbReference type="EMBL" id="OCR26431.1"/>
    </source>
</evidence>
<dbReference type="InterPro" id="IPR050708">
    <property type="entry name" value="T6SS_VgrG/RHS"/>
</dbReference>
<dbReference type="Gene3D" id="2.30.110.50">
    <property type="match status" value="1"/>
</dbReference>
<feature type="domain" description="Gp5/Type VI secretion system Vgr C-terminal trimerisation" evidence="5">
    <location>
        <begin position="475"/>
        <end position="570"/>
    </location>
</feature>
<evidence type="ECO:0000259" key="4">
    <source>
        <dbReference type="Pfam" id="PF04717"/>
    </source>
</evidence>
<dbReference type="SUPFAM" id="SSF69279">
    <property type="entry name" value="Phage tail proteins"/>
    <property type="match status" value="2"/>
</dbReference>
<comment type="similarity">
    <text evidence="2">Belongs to the VgrG protein family.</text>
</comment>
<dbReference type="InterPro" id="IPR006533">
    <property type="entry name" value="T6SS_Vgr_RhsGE"/>
</dbReference>
<dbReference type="AlphaFoldDB" id="A0A1C7Z903"/>
<dbReference type="Gene3D" id="4.10.220.110">
    <property type="match status" value="1"/>
</dbReference>
<dbReference type="PANTHER" id="PTHR32305:SF15">
    <property type="entry name" value="PROTEIN RHSA-RELATED"/>
    <property type="match status" value="1"/>
</dbReference>
<dbReference type="EMBL" id="LGSI01000015">
    <property type="protein sequence ID" value="OCR26431.1"/>
    <property type="molecule type" value="Genomic_DNA"/>
</dbReference>
<dbReference type="PATRIC" id="fig|317.243.peg.5641"/>
<name>A0A1C7Z903_PSESX</name>
<dbReference type="InterPro" id="IPR054030">
    <property type="entry name" value="Gp5_Vgr_C"/>
</dbReference>
<gene>
    <name evidence="6" type="ORF">AFK24_03850</name>
</gene>
<keyword evidence="3" id="KW-0964">Secreted</keyword>
<dbReference type="Gene3D" id="2.40.50.230">
    <property type="entry name" value="Gp5 N-terminal domain"/>
    <property type="match status" value="1"/>
</dbReference>
<evidence type="ECO:0000259" key="5">
    <source>
        <dbReference type="Pfam" id="PF22178"/>
    </source>
</evidence>
<evidence type="ECO:0000313" key="7">
    <source>
        <dbReference type="Proteomes" id="UP000093104"/>
    </source>
</evidence>
<dbReference type="Proteomes" id="UP000093104">
    <property type="component" value="Unassembled WGS sequence"/>
</dbReference>
<feature type="domain" description="Gp5/Type VI secretion system Vgr protein OB-fold" evidence="4">
    <location>
        <begin position="390"/>
        <end position="454"/>
    </location>
</feature>
<proteinExistence type="inferred from homology"/>
<dbReference type="RefSeq" id="WP_065831979.1">
    <property type="nucleotide sequence ID" value="NZ_LGSI01000015.1"/>
</dbReference>
<dbReference type="Pfam" id="PF04717">
    <property type="entry name" value="Phage_base_V"/>
    <property type="match status" value="1"/>
</dbReference>
<dbReference type="NCBIfam" id="TIGR03361">
    <property type="entry name" value="VI_Rhs_Vgr"/>
    <property type="match status" value="1"/>
</dbReference>